<proteinExistence type="predicted"/>
<name>A0A387FS90_9HYPH</name>
<gene>
    <name evidence="1" type="ORF">CCGE525_04400</name>
</gene>
<accession>A0A387FS90</accession>
<protein>
    <submittedName>
        <fullName evidence="1">Uncharacterized protein</fullName>
    </submittedName>
</protein>
<reference evidence="1 2" key="1">
    <citation type="submission" date="2018-10" db="EMBL/GenBank/DDBJ databases">
        <title>Rhizobium etli, R. leguminosarum and a new Rhizobium genospecies from Phaseolus dumosus.</title>
        <authorList>
            <person name="Ramirez-Puebla S.T."/>
            <person name="Rogel-Hernandez M.A."/>
            <person name="Guerrero G."/>
            <person name="Ormeno-Orrillo E."/>
            <person name="Martinez-Romero J.C."/>
            <person name="Negrete-Yankelevich S."/>
            <person name="Martinez-Romero E."/>
        </authorList>
    </citation>
    <scope>NUCLEOTIDE SEQUENCE [LARGE SCALE GENOMIC DNA]</scope>
    <source>
        <strain evidence="1 2">CCGE525</strain>
    </source>
</reference>
<organism evidence="1 2">
    <name type="scientific">Rhizobium jaguaris</name>
    <dbReference type="NCBI Taxonomy" id="1312183"/>
    <lineage>
        <taxon>Bacteria</taxon>
        <taxon>Pseudomonadati</taxon>
        <taxon>Pseudomonadota</taxon>
        <taxon>Alphaproteobacteria</taxon>
        <taxon>Hyphomicrobiales</taxon>
        <taxon>Rhizobiaceae</taxon>
        <taxon>Rhizobium/Agrobacterium group</taxon>
        <taxon>Rhizobium</taxon>
    </lineage>
</organism>
<dbReference type="Proteomes" id="UP000282195">
    <property type="component" value="Chromosome"/>
</dbReference>
<evidence type="ECO:0000313" key="1">
    <source>
        <dbReference type="EMBL" id="AYG58142.1"/>
    </source>
</evidence>
<dbReference type="OrthoDB" id="8394055at2"/>
<dbReference type="AlphaFoldDB" id="A0A387FS90"/>
<dbReference type="KEGG" id="rjg:CCGE525_04400"/>
<keyword evidence="2" id="KW-1185">Reference proteome</keyword>
<sequence length="84" mass="9611">MVDCIALARIIQLENEARHALWRRNEDAFYREYGRDPLPLFAWFGNALDTGYAWFKTKKADRPDIGRSACDGNDCCAQAASARR</sequence>
<evidence type="ECO:0000313" key="2">
    <source>
        <dbReference type="Proteomes" id="UP000282195"/>
    </source>
</evidence>
<dbReference type="EMBL" id="CP032694">
    <property type="protein sequence ID" value="AYG58142.1"/>
    <property type="molecule type" value="Genomic_DNA"/>
</dbReference>
<dbReference type="RefSeq" id="WP_120703224.1">
    <property type="nucleotide sequence ID" value="NZ_CP032694.1"/>
</dbReference>